<dbReference type="GO" id="GO:0006397">
    <property type="term" value="P:mRNA processing"/>
    <property type="evidence" value="ECO:0007669"/>
    <property type="project" value="UniProtKB-KW"/>
</dbReference>
<reference evidence="13" key="1">
    <citation type="journal article" date="2019" name="Nat. Commun.">
        <title>Expansion of phycobilisome linker gene families in mesophilic red algae.</title>
        <authorList>
            <person name="Lee J."/>
            <person name="Kim D."/>
            <person name="Bhattacharya D."/>
            <person name="Yoon H.S."/>
        </authorList>
    </citation>
    <scope>NUCLEOTIDE SEQUENCE [LARGE SCALE GENOMIC DNA]</scope>
    <source>
        <strain evidence="13">CCMP 1328</strain>
    </source>
</reference>
<dbReference type="OMA" id="RNECPYY"/>
<evidence type="ECO:0000259" key="11">
    <source>
        <dbReference type="PROSITE" id="PS50103"/>
    </source>
</evidence>
<sequence>MAGAQVDVGGAVSGGGGGGGGSRFAVFEPAPLCGQIFKFESDLGYDRQYVEDQTAPGHSTDLCSFFFAPGGSQCDKGAFCQYRHARNDRLIVCKHWLRGLCKKAEFCEYLHEFDMSRMPECFFFSKFGECSNAECQYRHVDLDKKRNECPYYARGFCKHGPKCRHRHVKRVACPNYLAGFCKDGPECQFGHARFEIPRTDEVDDGGADRFGFSRGAGSGAQPSGPPPGGYDGHAGMNAGGYGGMDGGGNRRAPPVCHGCHQVGHIRPMCPNR</sequence>
<accession>A0A5J4YR05</accession>
<evidence type="ECO:0000256" key="8">
    <source>
        <dbReference type="ARBA" id="ARBA00023242"/>
    </source>
</evidence>
<dbReference type="InterPro" id="IPR036855">
    <property type="entry name" value="Znf_CCCH_sf"/>
</dbReference>
<feature type="domain" description="C3H1-type" evidence="11">
    <location>
        <begin position="143"/>
        <end position="170"/>
    </location>
</feature>
<evidence type="ECO:0000256" key="7">
    <source>
        <dbReference type="ARBA" id="ARBA00022884"/>
    </source>
</evidence>
<feature type="zinc finger region" description="C3H1-type" evidence="9">
    <location>
        <begin position="87"/>
        <end position="114"/>
    </location>
</feature>
<dbReference type="OrthoDB" id="1914176at2759"/>
<evidence type="ECO:0000256" key="1">
    <source>
        <dbReference type="ARBA" id="ARBA00004123"/>
    </source>
</evidence>
<evidence type="ECO:0000313" key="12">
    <source>
        <dbReference type="EMBL" id="KAA8493685.1"/>
    </source>
</evidence>
<evidence type="ECO:0000256" key="5">
    <source>
        <dbReference type="ARBA" id="ARBA00022771"/>
    </source>
</evidence>
<dbReference type="SUPFAM" id="SSF90229">
    <property type="entry name" value="CCCH zinc finger"/>
    <property type="match status" value="1"/>
</dbReference>
<feature type="zinc finger region" description="C3H1-type" evidence="9">
    <location>
        <begin position="143"/>
        <end position="170"/>
    </location>
</feature>
<comment type="caution">
    <text evidence="12">The sequence shown here is derived from an EMBL/GenBank/DDBJ whole genome shotgun (WGS) entry which is preliminary data.</text>
</comment>
<gene>
    <name evidence="12" type="ORF">FVE85_4822</name>
</gene>
<keyword evidence="5 9" id="KW-0863">Zinc-finger</keyword>
<keyword evidence="2" id="KW-0507">mRNA processing</keyword>
<evidence type="ECO:0000256" key="9">
    <source>
        <dbReference type="PROSITE-ProRule" id="PRU00723"/>
    </source>
</evidence>
<evidence type="ECO:0000256" key="6">
    <source>
        <dbReference type="ARBA" id="ARBA00022833"/>
    </source>
</evidence>
<dbReference type="AlphaFoldDB" id="A0A5J4YR05"/>
<dbReference type="Proteomes" id="UP000324585">
    <property type="component" value="Unassembled WGS sequence"/>
</dbReference>
<evidence type="ECO:0000256" key="4">
    <source>
        <dbReference type="ARBA" id="ARBA00022737"/>
    </source>
</evidence>
<feature type="domain" description="C3H1-type" evidence="11">
    <location>
        <begin position="115"/>
        <end position="142"/>
    </location>
</feature>
<evidence type="ECO:0000256" key="10">
    <source>
        <dbReference type="SAM" id="MobiDB-lite"/>
    </source>
</evidence>
<dbReference type="EMBL" id="VRMN01000006">
    <property type="protein sequence ID" value="KAA8493685.1"/>
    <property type="molecule type" value="Genomic_DNA"/>
</dbReference>
<organism evidence="12 13">
    <name type="scientific">Porphyridium purpureum</name>
    <name type="common">Red alga</name>
    <name type="synonym">Porphyridium cruentum</name>
    <dbReference type="NCBI Taxonomy" id="35688"/>
    <lineage>
        <taxon>Eukaryota</taxon>
        <taxon>Rhodophyta</taxon>
        <taxon>Bangiophyceae</taxon>
        <taxon>Porphyridiales</taxon>
        <taxon>Porphyridiaceae</taxon>
        <taxon>Porphyridium</taxon>
    </lineage>
</organism>
<keyword evidence="6 9" id="KW-0862">Zinc</keyword>
<dbReference type="SMART" id="SM00356">
    <property type="entry name" value="ZnF_C3H1"/>
    <property type="match status" value="5"/>
</dbReference>
<dbReference type="FunFam" id="4.10.1000.10:FF:000017">
    <property type="entry name" value="Cleavage and polyadenylation specificity factor 30 kDa subunit"/>
    <property type="match status" value="1"/>
</dbReference>
<keyword evidence="4" id="KW-0677">Repeat</keyword>
<name>A0A5J4YR05_PORPP</name>
<feature type="domain" description="C3H1-type" evidence="11">
    <location>
        <begin position="87"/>
        <end position="114"/>
    </location>
</feature>
<feature type="domain" description="C3H1-type" evidence="11">
    <location>
        <begin position="172"/>
        <end position="194"/>
    </location>
</feature>
<dbReference type="InterPro" id="IPR000571">
    <property type="entry name" value="Znf_CCCH"/>
</dbReference>
<evidence type="ECO:0000256" key="3">
    <source>
        <dbReference type="ARBA" id="ARBA00022723"/>
    </source>
</evidence>
<dbReference type="InterPro" id="IPR045348">
    <property type="entry name" value="CPSF4/Yth1"/>
</dbReference>
<dbReference type="PANTHER" id="PTHR23102:SF24">
    <property type="entry name" value="CLEAVAGE AND POLYADENYLATION SPECIFICITY FACTOR SUBUNIT 4"/>
    <property type="match status" value="1"/>
</dbReference>
<keyword evidence="3 9" id="KW-0479">Metal-binding</keyword>
<keyword evidence="8" id="KW-0539">Nucleus</keyword>
<keyword evidence="7" id="KW-0694">RNA-binding</keyword>
<proteinExistence type="predicted"/>
<evidence type="ECO:0000256" key="2">
    <source>
        <dbReference type="ARBA" id="ARBA00022664"/>
    </source>
</evidence>
<feature type="zinc finger region" description="C3H1-type" evidence="9">
    <location>
        <begin position="115"/>
        <end position="142"/>
    </location>
</feature>
<feature type="region of interest" description="Disordered" evidence="10">
    <location>
        <begin position="198"/>
        <end position="236"/>
    </location>
</feature>
<dbReference type="GO" id="GO:0005634">
    <property type="term" value="C:nucleus"/>
    <property type="evidence" value="ECO:0007669"/>
    <property type="project" value="UniProtKB-SubCell"/>
</dbReference>
<evidence type="ECO:0000313" key="13">
    <source>
        <dbReference type="Proteomes" id="UP000324585"/>
    </source>
</evidence>
<dbReference type="GO" id="GO:0008270">
    <property type="term" value="F:zinc ion binding"/>
    <property type="evidence" value="ECO:0007669"/>
    <property type="project" value="UniProtKB-KW"/>
</dbReference>
<keyword evidence="13" id="KW-1185">Reference proteome</keyword>
<dbReference type="GO" id="GO:0003723">
    <property type="term" value="F:RNA binding"/>
    <property type="evidence" value="ECO:0007669"/>
    <property type="project" value="UniProtKB-KW"/>
</dbReference>
<dbReference type="Pfam" id="PF14608">
    <property type="entry name" value="zf-CCCH_2"/>
    <property type="match status" value="3"/>
</dbReference>
<comment type="subcellular location">
    <subcellularLocation>
        <location evidence="1">Nucleus</location>
    </subcellularLocation>
</comment>
<dbReference type="PANTHER" id="PTHR23102">
    <property type="entry name" value="CLEAVAGE AND POLYADENYLATION SPECIFICITY FACTOR SUBUNIT 4-RELATED"/>
    <property type="match status" value="1"/>
</dbReference>
<feature type="zinc finger region" description="C3H1-type" evidence="9">
    <location>
        <begin position="172"/>
        <end position="194"/>
    </location>
</feature>
<dbReference type="PROSITE" id="PS50103">
    <property type="entry name" value="ZF_C3H1"/>
    <property type="match status" value="4"/>
</dbReference>
<dbReference type="Pfam" id="PF00642">
    <property type="entry name" value="zf-CCCH"/>
    <property type="match status" value="1"/>
</dbReference>
<dbReference type="Gene3D" id="4.10.1000.10">
    <property type="entry name" value="Zinc finger, CCCH-type"/>
    <property type="match status" value="2"/>
</dbReference>
<protein>
    <submittedName>
        <fullName evidence="12">Cleavage and polyadenylation specificity factor subunit 4</fullName>
    </submittedName>
</protein>